<evidence type="ECO:0000256" key="2">
    <source>
        <dbReference type="SAM" id="Coils"/>
    </source>
</evidence>
<accession>A0A9D1WUM7</accession>
<evidence type="ECO:0000256" key="1">
    <source>
        <dbReference type="ARBA" id="ARBA00023125"/>
    </source>
</evidence>
<dbReference type="Gene3D" id="3.20.80.10">
    <property type="entry name" value="Regulatory factor, effector binding domain"/>
    <property type="match status" value="1"/>
</dbReference>
<dbReference type="InterPro" id="IPR009061">
    <property type="entry name" value="DNA-bd_dom_put_sf"/>
</dbReference>
<dbReference type="Gene3D" id="1.10.1660.10">
    <property type="match status" value="1"/>
</dbReference>
<protein>
    <submittedName>
        <fullName evidence="4">MerR family transcriptional regulator</fullName>
    </submittedName>
</protein>
<evidence type="ECO:0000313" key="5">
    <source>
        <dbReference type="Proteomes" id="UP000886721"/>
    </source>
</evidence>
<dbReference type="SMART" id="SM00871">
    <property type="entry name" value="AraC_E_bind"/>
    <property type="match status" value="1"/>
</dbReference>
<dbReference type="PROSITE" id="PS00552">
    <property type="entry name" value="HTH_MERR_1"/>
    <property type="match status" value="1"/>
</dbReference>
<evidence type="ECO:0000313" key="4">
    <source>
        <dbReference type="EMBL" id="HIX67553.1"/>
    </source>
</evidence>
<dbReference type="GO" id="GO:0003700">
    <property type="term" value="F:DNA-binding transcription factor activity"/>
    <property type="evidence" value="ECO:0007669"/>
    <property type="project" value="InterPro"/>
</dbReference>
<dbReference type="InterPro" id="IPR029442">
    <property type="entry name" value="GyrI-like"/>
</dbReference>
<keyword evidence="2" id="KW-0175">Coiled coil</keyword>
<dbReference type="SUPFAM" id="SSF46955">
    <property type="entry name" value="Putative DNA-binding domain"/>
    <property type="match status" value="1"/>
</dbReference>
<dbReference type="Pfam" id="PF13411">
    <property type="entry name" value="MerR_1"/>
    <property type="match status" value="1"/>
</dbReference>
<reference evidence="4" key="2">
    <citation type="submission" date="2021-04" db="EMBL/GenBank/DDBJ databases">
        <authorList>
            <person name="Gilroy R."/>
        </authorList>
    </citation>
    <scope>NUCLEOTIDE SEQUENCE</scope>
    <source>
        <strain evidence="4">CHK191-13928</strain>
    </source>
</reference>
<gene>
    <name evidence="4" type="ORF">H9735_05425</name>
</gene>
<dbReference type="PANTHER" id="PTHR30204:SF97">
    <property type="entry name" value="MERR FAMILY REGULATORY PROTEIN"/>
    <property type="match status" value="1"/>
</dbReference>
<keyword evidence="1" id="KW-0238">DNA-binding</keyword>
<dbReference type="InterPro" id="IPR010499">
    <property type="entry name" value="AraC_E-bd"/>
</dbReference>
<evidence type="ECO:0000259" key="3">
    <source>
        <dbReference type="PROSITE" id="PS50937"/>
    </source>
</evidence>
<dbReference type="InterPro" id="IPR011256">
    <property type="entry name" value="Reg_factor_effector_dom_sf"/>
</dbReference>
<dbReference type="GO" id="GO:0003677">
    <property type="term" value="F:DNA binding"/>
    <property type="evidence" value="ECO:0007669"/>
    <property type="project" value="UniProtKB-KW"/>
</dbReference>
<dbReference type="InterPro" id="IPR047057">
    <property type="entry name" value="MerR_fam"/>
</dbReference>
<comment type="caution">
    <text evidence="4">The sequence shown here is derived from an EMBL/GenBank/DDBJ whole genome shotgun (WGS) entry which is preliminary data.</text>
</comment>
<dbReference type="PANTHER" id="PTHR30204">
    <property type="entry name" value="REDOX-CYCLING DRUG-SENSING TRANSCRIPTIONAL ACTIVATOR SOXR"/>
    <property type="match status" value="1"/>
</dbReference>
<organism evidence="4 5">
    <name type="scientific">Candidatus Anaerostipes excrementavium</name>
    <dbReference type="NCBI Taxonomy" id="2838463"/>
    <lineage>
        <taxon>Bacteria</taxon>
        <taxon>Bacillati</taxon>
        <taxon>Bacillota</taxon>
        <taxon>Clostridia</taxon>
        <taxon>Lachnospirales</taxon>
        <taxon>Lachnospiraceae</taxon>
        <taxon>Anaerostipes</taxon>
    </lineage>
</organism>
<feature type="domain" description="HTH merR-type" evidence="3">
    <location>
        <begin position="1"/>
        <end position="71"/>
    </location>
</feature>
<dbReference type="CDD" id="cd01107">
    <property type="entry name" value="HTH_BmrR"/>
    <property type="match status" value="1"/>
</dbReference>
<reference evidence="4" key="1">
    <citation type="journal article" date="2021" name="PeerJ">
        <title>Extensive microbial diversity within the chicken gut microbiome revealed by metagenomics and culture.</title>
        <authorList>
            <person name="Gilroy R."/>
            <person name="Ravi A."/>
            <person name="Getino M."/>
            <person name="Pursley I."/>
            <person name="Horton D.L."/>
            <person name="Alikhan N.F."/>
            <person name="Baker D."/>
            <person name="Gharbi K."/>
            <person name="Hall N."/>
            <person name="Watson M."/>
            <person name="Adriaenssens E.M."/>
            <person name="Foster-Nyarko E."/>
            <person name="Jarju S."/>
            <person name="Secka A."/>
            <person name="Antonio M."/>
            <person name="Oren A."/>
            <person name="Chaudhuri R.R."/>
            <person name="La Ragione R."/>
            <person name="Hildebrand F."/>
            <person name="Pallen M.J."/>
        </authorList>
    </citation>
    <scope>NUCLEOTIDE SEQUENCE</scope>
    <source>
        <strain evidence="4">CHK191-13928</strain>
    </source>
</reference>
<dbReference type="InterPro" id="IPR000551">
    <property type="entry name" value="MerR-type_HTH_dom"/>
</dbReference>
<dbReference type="Pfam" id="PF06445">
    <property type="entry name" value="GyrI-like"/>
    <property type="match status" value="1"/>
</dbReference>
<feature type="coiled-coil region" evidence="2">
    <location>
        <begin position="74"/>
        <end position="112"/>
    </location>
</feature>
<dbReference type="AlphaFoldDB" id="A0A9D1WUM7"/>
<dbReference type="EMBL" id="DXEM01000015">
    <property type="protein sequence ID" value="HIX67553.1"/>
    <property type="molecule type" value="Genomic_DNA"/>
</dbReference>
<proteinExistence type="predicted"/>
<name>A0A9D1WUM7_9FIRM</name>
<dbReference type="SUPFAM" id="SSF55136">
    <property type="entry name" value="Probable bacterial effector-binding domain"/>
    <property type="match status" value="1"/>
</dbReference>
<dbReference type="PROSITE" id="PS50937">
    <property type="entry name" value="HTH_MERR_2"/>
    <property type="match status" value="1"/>
</dbReference>
<sequence length="267" mass="30991">MLSIGEFSKICQVTVKTLRHYDRIGLLKPIQVDEMTGYRYYSRKQMEQMLLIQRLKRYGFSLEEIQVILHCTEKGALLSKMQQQKEKLRQQKSNLELAIGELSAHLQNYERTGDLMDYQKGYNIELKDVPARNVIACRQKMGVDEFGKYYSTLYERVPKERVTPNGLVGAVYYDKEFDHKCSDIELIVGVREKDKADKVMESGLCAVTTHKGPYSSLGEAYAALVEWIAENGYEWNGAPYDIYTKTQFDSLSPEDWETEVYFPVRKK</sequence>
<dbReference type="Proteomes" id="UP000886721">
    <property type="component" value="Unassembled WGS sequence"/>
</dbReference>
<dbReference type="SMART" id="SM00422">
    <property type="entry name" value="HTH_MERR"/>
    <property type="match status" value="1"/>
</dbReference>